<dbReference type="GO" id="GO:0070897">
    <property type="term" value="P:transcription preinitiation complex assembly"/>
    <property type="evidence" value="ECO:0007669"/>
    <property type="project" value="InterPro"/>
</dbReference>
<dbReference type="SUPFAM" id="SSF47954">
    <property type="entry name" value="Cyclin-like"/>
    <property type="match status" value="2"/>
</dbReference>
<dbReference type="GO" id="GO:0000995">
    <property type="term" value="F:RNA polymerase III general transcription initiation factor activity"/>
    <property type="evidence" value="ECO:0007669"/>
    <property type="project" value="TreeGrafter"/>
</dbReference>
<feature type="compositionally biased region" description="Basic residues" evidence="9">
    <location>
        <begin position="668"/>
        <end position="683"/>
    </location>
</feature>
<feature type="compositionally biased region" description="Acidic residues" evidence="9">
    <location>
        <begin position="820"/>
        <end position="838"/>
    </location>
</feature>
<evidence type="ECO:0000256" key="7">
    <source>
        <dbReference type="ARBA" id="ARBA00023163"/>
    </source>
</evidence>
<keyword evidence="6" id="KW-0805">Transcription regulation</keyword>
<evidence type="ECO:0000256" key="3">
    <source>
        <dbReference type="ARBA" id="ARBA00022723"/>
    </source>
</evidence>
<dbReference type="PANTHER" id="PTHR11618">
    <property type="entry name" value="TRANSCRIPTION INITIATION FACTOR IIB-RELATED"/>
    <property type="match status" value="1"/>
</dbReference>
<feature type="compositionally biased region" description="Polar residues" evidence="9">
    <location>
        <begin position="735"/>
        <end position="746"/>
    </location>
</feature>
<evidence type="ECO:0000256" key="2">
    <source>
        <dbReference type="ARBA" id="ARBA00010857"/>
    </source>
</evidence>
<proteinExistence type="inferred from homology"/>
<protein>
    <submittedName>
        <fullName evidence="13">Uncharacterized protein</fullName>
    </submittedName>
</protein>
<dbReference type="InterPro" id="IPR000812">
    <property type="entry name" value="TFIIB"/>
</dbReference>
<keyword evidence="8" id="KW-0539">Nucleus</keyword>
<evidence type="ECO:0000256" key="9">
    <source>
        <dbReference type="SAM" id="MobiDB-lite"/>
    </source>
</evidence>
<dbReference type="GO" id="GO:0005634">
    <property type="term" value="C:nucleus"/>
    <property type="evidence" value="ECO:0007669"/>
    <property type="project" value="UniProtKB-SubCell"/>
</dbReference>
<dbReference type="AlphaFoldDB" id="A0A0F4G5A1"/>
<keyword evidence="7" id="KW-0804">Transcription</keyword>
<dbReference type="Pfam" id="PF11781">
    <property type="entry name" value="Zn_ribbon_RRN7"/>
    <property type="match status" value="1"/>
</dbReference>
<evidence type="ECO:0000256" key="5">
    <source>
        <dbReference type="ARBA" id="ARBA00022833"/>
    </source>
</evidence>
<feature type="domain" description="Brf1 TBP-binding" evidence="11">
    <location>
        <begin position="616"/>
        <end position="729"/>
    </location>
</feature>
<feature type="region of interest" description="Disordered" evidence="9">
    <location>
        <begin position="731"/>
        <end position="857"/>
    </location>
</feature>
<dbReference type="Gene3D" id="1.10.472.10">
    <property type="entry name" value="Cyclin-like"/>
    <property type="match status" value="2"/>
</dbReference>
<gene>
    <name evidence="13" type="ORF">TI39_contig5843g00010</name>
</gene>
<comment type="subcellular location">
    <subcellularLocation>
        <location evidence="1">Nucleus</location>
    </subcellularLocation>
</comment>
<feature type="region of interest" description="Disordered" evidence="9">
    <location>
        <begin position="356"/>
        <end position="512"/>
    </location>
</feature>
<feature type="domain" description="Transcription factor TFIIB cyclin-like" evidence="10">
    <location>
        <begin position="218"/>
        <end position="301"/>
    </location>
</feature>
<dbReference type="Proteomes" id="UP000033647">
    <property type="component" value="Unassembled WGS sequence"/>
</dbReference>
<dbReference type="CDD" id="cd20554">
    <property type="entry name" value="CYCLIN_TFIIIB90_rpt2"/>
    <property type="match status" value="1"/>
</dbReference>
<evidence type="ECO:0000259" key="12">
    <source>
        <dbReference type="Pfam" id="PF11781"/>
    </source>
</evidence>
<feature type="compositionally biased region" description="Acidic residues" evidence="9">
    <location>
        <begin position="847"/>
        <end position="857"/>
    </location>
</feature>
<evidence type="ECO:0000256" key="8">
    <source>
        <dbReference type="ARBA" id="ARBA00023242"/>
    </source>
</evidence>
<dbReference type="FunFam" id="1.10.472.10:FF:000002">
    <property type="entry name" value="Transcription factor IIIB 90 kDa subunit"/>
    <property type="match status" value="1"/>
</dbReference>
<evidence type="ECO:0000256" key="4">
    <source>
        <dbReference type="ARBA" id="ARBA00022771"/>
    </source>
</evidence>
<dbReference type="OrthoDB" id="511529at2759"/>
<dbReference type="Pfam" id="PF07741">
    <property type="entry name" value="BRF1"/>
    <property type="match status" value="1"/>
</dbReference>
<evidence type="ECO:0000256" key="1">
    <source>
        <dbReference type="ARBA" id="ARBA00004123"/>
    </source>
</evidence>
<evidence type="ECO:0000256" key="6">
    <source>
        <dbReference type="ARBA" id="ARBA00023015"/>
    </source>
</evidence>
<dbReference type="GO" id="GO:0008270">
    <property type="term" value="F:zinc ion binding"/>
    <property type="evidence" value="ECO:0007669"/>
    <property type="project" value="UniProtKB-KW"/>
</dbReference>
<dbReference type="EMBL" id="LAFY01005798">
    <property type="protein sequence ID" value="KJX92508.1"/>
    <property type="molecule type" value="Genomic_DNA"/>
</dbReference>
<feature type="compositionally biased region" description="Low complexity" evidence="9">
    <location>
        <begin position="418"/>
        <end position="468"/>
    </location>
</feature>
<keyword evidence="3" id="KW-0479">Metal-binding</keyword>
<reference evidence="13 14" key="1">
    <citation type="submission" date="2015-03" db="EMBL/GenBank/DDBJ databases">
        <title>RNA-seq based gene annotation and comparative genomics of four Zymoseptoria species reveal species-specific pathogenicity related genes and transposable element activity.</title>
        <authorList>
            <person name="Grandaubert J."/>
            <person name="Bhattacharyya A."/>
            <person name="Stukenbrock E.H."/>
        </authorList>
    </citation>
    <scope>NUCLEOTIDE SEQUENCE [LARGE SCALE GENOMIC DNA]</scope>
    <source>
        <strain evidence="13 14">Zb18110</strain>
    </source>
</reference>
<keyword evidence="4" id="KW-0863">Zinc-finger</keyword>
<dbReference type="GO" id="GO:0017025">
    <property type="term" value="F:TBP-class protein binding"/>
    <property type="evidence" value="ECO:0007669"/>
    <property type="project" value="InterPro"/>
</dbReference>
<dbReference type="InterPro" id="IPR021752">
    <property type="entry name" value="TF_Rrn7_Zf"/>
</dbReference>
<evidence type="ECO:0000313" key="13">
    <source>
        <dbReference type="EMBL" id="KJX92508.1"/>
    </source>
</evidence>
<feature type="region of interest" description="Disordered" evidence="9">
    <location>
        <begin position="1"/>
        <end position="27"/>
    </location>
</feature>
<feature type="domain" description="RRN7-type" evidence="12">
    <location>
        <begin position="30"/>
        <end position="57"/>
    </location>
</feature>
<comment type="similarity">
    <text evidence="2">Belongs to the TFIIB family.</text>
</comment>
<dbReference type="STRING" id="1047168.A0A0F4G5A1"/>
<feature type="region of interest" description="Disordered" evidence="9">
    <location>
        <begin position="658"/>
        <end position="718"/>
    </location>
</feature>
<dbReference type="InterPro" id="IPR011665">
    <property type="entry name" value="BRF1_TBP-bd_dom"/>
</dbReference>
<dbReference type="InterPro" id="IPR013150">
    <property type="entry name" value="TFIIB_cyclin"/>
</dbReference>
<dbReference type="Gene3D" id="1.20.5.650">
    <property type="entry name" value="Single helix bin"/>
    <property type="match status" value="1"/>
</dbReference>
<accession>A0A0F4G5A1</accession>
<dbReference type="Pfam" id="PF00382">
    <property type="entry name" value="TFIIB"/>
    <property type="match status" value="2"/>
</dbReference>
<feature type="compositionally biased region" description="Basic and acidic residues" evidence="9">
    <location>
        <begin position="703"/>
        <end position="713"/>
    </location>
</feature>
<dbReference type="GO" id="GO:0000126">
    <property type="term" value="C:transcription factor TFIIIB complex"/>
    <property type="evidence" value="ECO:0007669"/>
    <property type="project" value="TreeGrafter"/>
</dbReference>
<feature type="compositionally biased region" description="Polar residues" evidence="9">
    <location>
        <begin position="375"/>
        <end position="384"/>
    </location>
</feature>
<keyword evidence="14" id="KW-1185">Reference proteome</keyword>
<organism evidence="13 14">
    <name type="scientific">Zymoseptoria brevis</name>
    <dbReference type="NCBI Taxonomy" id="1047168"/>
    <lineage>
        <taxon>Eukaryota</taxon>
        <taxon>Fungi</taxon>
        <taxon>Dikarya</taxon>
        <taxon>Ascomycota</taxon>
        <taxon>Pezizomycotina</taxon>
        <taxon>Dothideomycetes</taxon>
        <taxon>Dothideomycetidae</taxon>
        <taxon>Mycosphaerellales</taxon>
        <taxon>Mycosphaerellaceae</taxon>
        <taxon>Zymoseptoria</taxon>
    </lineage>
</organism>
<evidence type="ECO:0000313" key="14">
    <source>
        <dbReference type="Proteomes" id="UP000033647"/>
    </source>
</evidence>
<dbReference type="GO" id="GO:0001006">
    <property type="term" value="F:RNA polymerase III type 3 promoter sequence-specific DNA binding"/>
    <property type="evidence" value="ECO:0007669"/>
    <property type="project" value="TreeGrafter"/>
</dbReference>
<dbReference type="GO" id="GO:0097550">
    <property type="term" value="C:transcription preinitiation complex"/>
    <property type="evidence" value="ECO:0007669"/>
    <property type="project" value="TreeGrafter"/>
</dbReference>
<evidence type="ECO:0000259" key="10">
    <source>
        <dbReference type="Pfam" id="PF00382"/>
    </source>
</evidence>
<sequence>MPPPRSRQRLGGLSRPRRPPPRKQDHAVKVCPAPNCGSTEFTEDDGLTICKHCYTQINESNIVAEVTFEEQTGGRATVQGGTVNDNSRHARTLGAGAYRKVGGGERNSLADIQNAGRRALEQLCPKLGITDNVSVQANQIWTLAANINFSAGRKTDEVVAACLYAACRRQTNNQILLMDIAELVHINVFRLGEVYKDMCKELYINNENIGHQHLVELEPLIHKYCEKLQFAEKTKQVAEDALKIIKRMNRDWIVSGRHPAGLCGACIILAARMNNFQRSVREVVYVSKVADVTIAKRIEEFRVTKSASLTVQLFREIGNRIVHQHDPPSFSGDMHTQRLMANRKRKRAAHMLELEERASQARSQQPIETPDDATDASSRLSSVETIGAEEESRKRQKTSNNIDPALTKPNTPMPTPPDSQQTPDNTQPQPTPATQGTSQNEQSQSPAPSQQDQPEASSSSTSQASAAPAKPPPPHRVDADGFVIPDVPIQRDPTPLPVDKSATIKRGRKPKAAVVAPTPIKISQEELAEEDYLEKQIEAALENDQVQDNTSDVAKAKAEEKILLEQRRAQASAEIQQKLDAERTKSRRVELGIDVFGEPTEWQPGEVLTAEQLEKEFENDPEVENCMLSEAETKIKEQIWVAHNEDWLRKQAERDLMAKVNPPSAKGRASKLKKNGKPKRKHSRMGDGSVLTEGDTPIETPEDAARAMLEKRAPMKSQHVDFSALQRIYGREGSVASSSGVETSADATRAGTPADATRQSATPAPESEIDASSPPPASDDGEDEVEEDTRAGAARRRPSVVEEAEEPATDFAGADWPTANDEEEIVEEEEEEELEMDEFGVIGGFEDLGDDEGEEYE</sequence>
<feature type="domain" description="Transcription factor TFIIB cyclin-like" evidence="10">
    <location>
        <begin position="114"/>
        <end position="200"/>
    </location>
</feature>
<name>A0A0F4G5A1_9PEZI</name>
<keyword evidence="5" id="KW-0862">Zinc</keyword>
<comment type="caution">
    <text evidence="13">The sequence shown here is derived from an EMBL/GenBank/DDBJ whole genome shotgun (WGS) entry which is preliminary data.</text>
</comment>
<evidence type="ECO:0000259" key="11">
    <source>
        <dbReference type="Pfam" id="PF07741"/>
    </source>
</evidence>
<dbReference type="PANTHER" id="PTHR11618:SF4">
    <property type="entry name" value="TRANSCRIPTION FACTOR IIIB 90 KDA SUBUNIT"/>
    <property type="match status" value="1"/>
</dbReference>
<dbReference type="InterPro" id="IPR036915">
    <property type="entry name" value="Cyclin-like_sf"/>
</dbReference>